<accession>A0A1V0SI24</accession>
<dbReference type="Gene3D" id="2.40.270.10">
    <property type="entry name" value="DNA-directed RNA polymerase, subunit 2, domain 6"/>
    <property type="match status" value="1"/>
</dbReference>
<dbReference type="InterPro" id="IPR007120">
    <property type="entry name" value="DNA-dir_RNAP_su2_dom"/>
</dbReference>
<evidence type="ECO:0000313" key="10">
    <source>
        <dbReference type="EMBL" id="ARF11370.1"/>
    </source>
</evidence>
<organism evidence="10">
    <name type="scientific">Klosneuvirus KNV1</name>
    <dbReference type="NCBI Taxonomy" id="1977640"/>
    <lineage>
        <taxon>Viruses</taxon>
        <taxon>Varidnaviria</taxon>
        <taxon>Bamfordvirae</taxon>
        <taxon>Nucleocytoviricota</taxon>
        <taxon>Megaviricetes</taxon>
        <taxon>Imitervirales</taxon>
        <taxon>Mimiviridae</taxon>
        <taxon>Klosneuvirinae</taxon>
        <taxon>Klosneuvirus</taxon>
    </lineage>
</organism>
<keyword evidence="3 10" id="KW-0240">DNA-directed RNA polymerase</keyword>
<proteinExistence type="inferred from homology"/>
<dbReference type="InterPro" id="IPR015712">
    <property type="entry name" value="DNA-dir_RNA_pol_su2"/>
</dbReference>
<evidence type="ECO:0000256" key="3">
    <source>
        <dbReference type="ARBA" id="ARBA00022478"/>
    </source>
</evidence>
<name>A0A1V0SI24_9VIRU</name>
<evidence type="ECO:0000256" key="8">
    <source>
        <dbReference type="SAM" id="MobiDB-lite"/>
    </source>
</evidence>
<evidence type="ECO:0000256" key="7">
    <source>
        <dbReference type="ARBA" id="ARBA00048552"/>
    </source>
</evidence>
<dbReference type="GO" id="GO:0003899">
    <property type="term" value="F:DNA-directed RNA polymerase activity"/>
    <property type="evidence" value="ECO:0007669"/>
    <property type="project" value="UniProtKB-EC"/>
</dbReference>
<dbReference type="EMBL" id="KY684108">
    <property type="protein sequence ID" value="ARF11370.1"/>
    <property type="molecule type" value="Genomic_DNA"/>
</dbReference>
<protein>
    <recommendedName>
        <fullName evidence="2">DNA-directed RNA polymerase</fullName>
        <ecNumber evidence="2">2.7.7.6</ecNumber>
    </recommendedName>
</protein>
<gene>
    <name evidence="10" type="ORF">Klosneuvirus_1_227</name>
</gene>
<dbReference type="Pfam" id="PF00562">
    <property type="entry name" value="RNA_pol_Rpb2_6"/>
    <property type="match status" value="1"/>
</dbReference>
<evidence type="ECO:0000256" key="6">
    <source>
        <dbReference type="ARBA" id="ARBA00023163"/>
    </source>
</evidence>
<sequence>MTIGQLVECLVGKVAALEGQEIDGSPFSKFDISTIKERLKKLGYEENGFEYMYNGMTGRKINNMIFIGPTYYQRLKHMVADKIHSRSRGPQTILTRQPPEGENYAFVN</sequence>
<dbReference type="GO" id="GO:0003677">
    <property type="term" value="F:DNA binding"/>
    <property type="evidence" value="ECO:0007669"/>
    <property type="project" value="InterPro"/>
</dbReference>
<dbReference type="GO" id="GO:0000428">
    <property type="term" value="C:DNA-directed RNA polymerase complex"/>
    <property type="evidence" value="ECO:0007669"/>
    <property type="project" value="UniProtKB-KW"/>
</dbReference>
<keyword evidence="4" id="KW-0808">Transferase</keyword>
<feature type="region of interest" description="Disordered" evidence="8">
    <location>
        <begin position="86"/>
        <end position="108"/>
    </location>
</feature>
<dbReference type="PANTHER" id="PTHR20856">
    <property type="entry name" value="DNA-DIRECTED RNA POLYMERASE I SUBUNIT 2"/>
    <property type="match status" value="1"/>
</dbReference>
<dbReference type="InterPro" id="IPR037033">
    <property type="entry name" value="DNA-dir_RNAP_su2_hyb_sf"/>
</dbReference>
<dbReference type="GO" id="GO:0006351">
    <property type="term" value="P:DNA-templated transcription"/>
    <property type="evidence" value="ECO:0007669"/>
    <property type="project" value="InterPro"/>
</dbReference>
<evidence type="ECO:0000259" key="9">
    <source>
        <dbReference type="Pfam" id="PF00562"/>
    </source>
</evidence>
<evidence type="ECO:0000256" key="5">
    <source>
        <dbReference type="ARBA" id="ARBA00022695"/>
    </source>
</evidence>
<keyword evidence="5" id="KW-0548">Nucleotidyltransferase</keyword>
<dbReference type="GO" id="GO:0032549">
    <property type="term" value="F:ribonucleoside binding"/>
    <property type="evidence" value="ECO:0007669"/>
    <property type="project" value="InterPro"/>
</dbReference>
<feature type="domain" description="DNA-directed RNA polymerase subunit 2 hybrid-binding" evidence="9">
    <location>
        <begin position="1"/>
        <end position="102"/>
    </location>
</feature>
<dbReference type="SUPFAM" id="SSF64484">
    <property type="entry name" value="beta and beta-prime subunits of DNA dependent RNA-polymerase"/>
    <property type="match status" value="1"/>
</dbReference>
<reference evidence="10" key="1">
    <citation type="journal article" date="2017" name="Science">
        <title>Giant viruses with an expanded complement of translation system components.</title>
        <authorList>
            <person name="Schulz F."/>
            <person name="Yutin N."/>
            <person name="Ivanova N.N."/>
            <person name="Ortega D.R."/>
            <person name="Lee T.K."/>
            <person name="Vierheilig J."/>
            <person name="Daims H."/>
            <person name="Horn M."/>
            <person name="Wagner M."/>
            <person name="Jensen G.J."/>
            <person name="Kyrpides N.C."/>
            <person name="Koonin E.V."/>
            <person name="Woyke T."/>
        </authorList>
    </citation>
    <scope>NUCLEOTIDE SEQUENCE</scope>
    <source>
        <strain evidence="10">KNV1</strain>
    </source>
</reference>
<evidence type="ECO:0000256" key="1">
    <source>
        <dbReference type="ARBA" id="ARBA00006835"/>
    </source>
</evidence>
<comment type="similarity">
    <text evidence="1">Belongs to the RNA polymerase beta chain family.</text>
</comment>
<comment type="catalytic activity">
    <reaction evidence="7">
        <text>RNA(n) + a ribonucleoside 5'-triphosphate = RNA(n+1) + diphosphate</text>
        <dbReference type="Rhea" id="RHEA:21248"/>
        <dbReference type="Rhea" id="RHEA-COMP:14527"/>
        <dbReference type="Rhea" id="RHEA-COMP:17342"/>
        <dbReference type="ChEBI" id="CHEBI:33019"/>
        <dbReference type="ChEBI" id="CHEBI:61557"/>
        <dbReference type="ChEBI" id="CHEBI:140395"/>
        <dbReference type="EC" id="2.7.7.6"/>
    </reaction>
</comment>
<keyword evidence="6" id="KW-0804">Transcription</keyword>
<evidence type="ECO:0000256" key="2">
    <source>
        <dbReference type="ARBA" id="ARBA00012418"/>
    </source>
</evidence>
<dbReference type="EC" id="2.7.7.6" evidence="2"/>
<evidence type="ECO:0000256" key="4">
    <source>
        <dbReference type="ARBA" id="ARBA00022679"/>
    </source>
</evidence>